<evidence type="ECO:0000313" key="8">
    <source>
        <dbReference type="Proteomes" id="UP000614601"/>
    </source>
</evidence>
<comment type="caution">
    <text evidence="7">The sequence shown here is derived from an EMBL/GenBank/DDBJ whole genome shotgun (WGS) entry which is preliminary data.</text>
</comment>
<dbReference type="AlphaFoldDB" id="A0A811L4E1"/>
<proteinExistence type="predicted"/>
<dbReference type="EMBL" id="CAJFDH010000005">
    <property type="protein sequence ID" value="CAD5222965.1"/>
    <property type="molecule type" value="Genomic_DNA"/>
</dbReference>
<evidence type="ECO:0000256" key="2">
    <source>
        <dbReference type="ARBA" id="ARBA00023125"/>
    </source>
</evidence>
<dbReference type="InterPro" id="IPR000837">
    <property type="entry name" value="AP-1"/>
</dbReference>
<dbReference type="PANTHER" id="PTHR23351:SF24">
    <property type="entry name" value="ACTIVATING TRANSCRIPTION FACTOR 3-RELATED"/>
    <property type="match status" value="1"/>
</dbReference>
<dbReference type="Gene3D" id="1.20.5.170">
    <property type="match status" value="1"/>
</dbReference>
<accession>A0A811L4E1</accession>
<dbReference type="CDD" id="cd14699">
    <property type="entry name" value="bZIP_Fos_like"/>
    <property type="match status" value="1"/>
</dbReference>
<dbReference type="InterPro" id="IPR004827">
    <property type="entry name" value="bZIP"/>
</dbReference>
<dbReference type="GO" id="GO:0000978">
    <property type="term" value="F:RNA polymerase II cis-regulatory region sequence-specific DNA binding"/>
    <property type="evidence" value="ECO:0007669"/>
    <property type="project" value="TreeGrafter"/>
</dbReference>
<evidence type="ECO:0000256" key="1">
    <source>
        <dbReference type="ARBA" id="ARBA00023015"/>
    </source>
</evidence>
<gene>
    <name evidence="7" type="ORF">BOKJ2_LOCUS9907</name>
</gene>
<dbReference type="InterPro" id="IPR046347">
    <property type="entry name" value="bZIP_sf"/>
</dbReference>
<dbReference type="PANTHER" id="PTHR23351">
    <property type="entry name" value="FOS TRANSCRIPTION FACTOR-RELATED"/>
    <property type="match status" value="1"/>
</dbReference>
<keyword evidence="1" id="KW-0805">Transcription regulation</keyword>
<reference evidence="7" key="1">
    <citation type="submission" date="2020-09" db="EMBL/GenBank/DDBJ databases">
        <authorList>
            <person name="Kikuchi T."/>
        </authorList>
    </citation>
    <scope>NUCLEOTIDE SEQUENCE</scope>
    <source>
        <strain evidence="7">SH1</strain>
    </source>
</reference>
<evidence type="ECO:0000256" key="4">
    <source>
        <dbReference type="SAM" id="Coils"/>
    </source>
</evidence>
<dbReference type="PRINTS" id="PR00042">
    <property type="entry name" value="LEUZIPPRFOS"/>
</dbReference>
<organism evidence="7 8">
    <name type="scientific">Bursaphelenchus okinawaensis</name>
    <dbReference type="NCBI Taxonomy" id="465554"/>
    <lineage>
        <taxon>Eukaryota</taxon>
        <taxon>Metazoa</taxon>
        <taxon>Ecdysozoa</taxon>
        <taxon>Nematoda</taxon>
        <taxon>Chromadorea</taxon>
        <taxon>Rhabditida</taxon>
        <taxon>Tylenchina</taxon>
        <taxon>Tylenchomorpha</taxon>
        <taxon>Aphelenchoidea</taxon>
        <taxon>Aphelenchoididae</taxon>
        <taxon>Bursaphelenchus</taxon>
    </lineage>
</organism>
<evidence type="ECO:0000256" key="5">
    <source>
        <dbReference type="SAM" id="MobiDB-lite"/>
    </source>
</evidence>
<dbReference type="GO" id="GO:0000981">
    <property type="term" value="F:DNA-binding transcription factor activity, RNA polymerase II-specific"/>
    <property type="evidence" value="ECO:0007669"/>
    <property type="project" value="TreeGrafter"/>
</dbReference>
<keyword evidence="3" id="KW-0804">Transcription</keyword>
<dbReference type="PROSITE" id="PS00036">
    <property type="entry name" value="BZIP_BASIC"/>
    <property type="match status" value="1"/>
</dbReference>
<dbReference type="Proteomes" id="UP000614601">
    <property type="component" value="Unassembled WGS sequence"/>
</dbReference>
<sequence length="332" mass="37991">MKAGINGNDLTSPLAEYQPAFPTPNPLQPRLPPIQAGLQDFQLPFMTRSSTSTAPYGMRSQAAAGRKGGRRPREIEEKDYDLNDEEKDKRAKRRQRNKEAAARCRKRRLDLMESLQIQVDALREENRQKQLIIDQLTQQKNKLDEMLRHNCQVDNQMIKEDMIYNNDLMMKAHNGNDLMMKSQLKTEVEEYEHQQQLYQQRLQDMDMYKDDMMEEASNYAISSSSMLINNDPIISQAALKRSRHSPLPSINEIDPTVRMSQSHPFARPTSLPLSTMSQYSNEMNLPSITTPSSGLGDSYNLLNQQTFLTPLIPGAVPVPLHTPPHNGELRQL</sequence>
<evidence type="ECO:0000256" key="3">
    <source>
        <dbReference type="ARBA" id="ARBA00023163"/>
    </source>
</evidence>
<keyword evidence="4" id="KW-0175">Coiled coil</keyword>
<evidence type="ECO:0000313" key="7">
    <source>
        <dbReference type="EMBL" id="CAD5222965.1"/>
    </source>
</evidence>
<evidence type="ECO:0000259" key="6">
    <source>
        <dbReference type="PROSITE" id="PS50217"/>
    </source>
</evidence>
<dbReference type="GO" id="GO:0005634">
    <property type="term" value="C:nucleus"/>
    <property type="evidence" value="ECO:0007669"/>
    <property type="project" value="TreeGrafter"/>
</dbReference>
<dbReference type="Pfam" id="PF00170">
    <property type="entry name" value="bZIP_1"/>
    <property type="match status" value="1"/>
</dbReference>
<protein>
    <recommendedName>
        <fullName evidence="6">BZIP domain-containing protein</fullName>
    </recommendedName>
</protein>
<feature type="compositionally biased region" description="Pro residues" evidence="5">
    <location>
        <begin position="21"/>
        <end position="32"/>
    </location>
</feature>
<keyword evidence="2" id="KW-0238">DNA-binding</keyword>
<feature type="coiled-coil region" evidence="4">
    <location>
        <begin position="105"/>
        <end position="146"/>
    </location>
</feature>
<dbReference type="Proteomes" id="UP000783686">
    <property type="component" value="Unassembled WGS sequence"/>
</dbReference>
<name>A0A811L4E1_9BILA</name>
<feature type="region of interest" description="Disordered" evidence="5">
    <location>
        <begin position="45"/>
        <end position="99"/>
    </location>
</feature>
<feature type="domain" description="BZIP" evidence="6">
    <location>
        <begin position="87"/>
        <end position="150"/>
    </location>
</feature>
<dbReference type="SUPFAM" id="SSF57959">
    <property type="entry name" value="Leucine zipper domain"/>
    <property type="match status" value="1"/>
</dbReference>
<feature type="region of interest" description="Disordered" evidence="5">
    <location>
        <begin position="1"/>
        <end position="33"/>
    </location>
</feature>
<dbReference type="EMBL" id="CAJFCW020000005">
    <property type="protein sequence ID" value="CAG9117076.1"/>
    <property type="molecule type" value="Genomic_DNA"/>
</dbReference>
<dbReference type="SMART" id="SM00338">
    <property type="entry name" value="BRLZ"/>
    <property type="match status" value="1"/>
</dbReference>
<dbReference type="PROSITE" id="PS50217">
    <property type="entry name" value="BZIP"/>
    <property type="match status" value="1"/>
</dbReference>
<keyword evidence="8" id="KW-1185">Reference proteome</keyword>
<dbReference type="OrthoDB" id="2187714at2759"/>